<evidence type="ECO:0000256" key="3">
    <source>
        <dbReference type="ARBA" id="ARBA00022692"/>
    </source>
</evidence>
<sequence>MCHNIRLVKNESGFTLMELMVVIVIIGVLASIAVPTMSKQVDKAKVKRAMVEMKTMKTAIDVYKAEKGSYPATAQINDVLKDYGINFGATSCKDPWEKPYVYSTDVNTAPSAYKIVSYGPDGGFTTENDNIMATGSTNPAESTSNADAALFSYRINSDGSTPAP</sequence>
<reference evidence="8" key="1">
    <citation type="submission" date="2022-02" db="EMBL/GenBank/DDBJ databases">
        <authorList>
            <person name="Leng L."/>
        </authorList>
    </citation>
    <scope>NUCLEOTIDE SEQUENCE</scope>
    <source>
        <strain evidence="8">JI</strain>
    </source>
</reference>
<dbReference type="InterPro" id="IPR012902">
    <property type="entry name" value="N_methyl_site"/>
</dbReference>
<accession>A0A9X4H259</accession>
<keyword evidence="5 6" id="KW-0472">Membrane</keyword>
<dbReference type="RefSeq" id="WP_277443948.1">
    <property type="nucleotide sequence ID" value="NZ_JAKOAV010000016.1"/>
</dbReference>
<gene>
    <name evidence="8" type="ORF">L7E55_09620</name>
</gene>
<keyword evidence="2" id="KW-0488">Methylation</keyword>
<dbReference type="PANTHER" id="PTHR30093">
    <property type="entry name" value="GENERAL SECRETION PATHWAY PROTEIN G"/>
    <property type="match status" value="1"/>
</dbReference>
<feature type="transmembrane region" description="Helical" evidence="6">
    <location>
        <begin position="19"/>
        <end position="38"/>
    </location>
</feature>
<evidence type="ECO:0000256" key="1">
    <source>
        <dbReference type="ARBA" id="ARBA00004167"/>
    </source>
</evidence>
<dbReference type="PRINTS" id="PR00813">
    <property type="entry name" value="BCTERIALGSPG"/>
</dbReference>
<protein>
    <submittedName>
        <fullName evidence="8">Type II secretion system protein GspG</fullName>
    </submittedName>
</protein>
<keyword evidence="3 6" id="KW-0812">Transmembrane</keyword>
<dbReference type="InterPro" id="IPR045584">
    <property type="entry name" value="Pilin-like"/>
</dbReference>
<dbReference type="InterPro" id="IPR013545">
    <property type="entry name" value="T2SS_protein-GspG_C"/>
</dbReference>
<dbReference type="GO" id="GO:0016020">
    <property type="term" value="C:membrane"/>
    <property type="evidence" value="ECO:0007669"/>
    <property type="project" value="UniProtKB-SubCell"/>
</dbReference>
<dbReference type="Gene3D" id="3.30.700.10">
    <property type="entry name" value="Glycoprotein, Type 4 Pilin"/>
    <property type="match status" value="1"/>
</dbReference>
<proteinExistence type="predicted"/>
<dbReference type="GO" id="GO:0015628">
    <property type="term" value="P:protein secretion by the type II secretion system"/>
    <property type="evidence" value="ECO:0007669"/>
    <property type="project" value="InterPro"/>
</dbReference>
<dbReference type="Pfam" id="PF07963">
    <property type="entry name" value="N_methyl"/>
    <property type="match status" value="1"/>
</dbReference>
<evidence type="ECO:0000313" key="8">
    <source>
        <dbReference type="EMBL" id="MDF9408610.1"/>
    </source>
</evidence>
<evidence type="ECO:0000256" key="4">
    <source>
        <dbReference type="ARBA" id="ARBA00022989"/>
    </source>
</evidence>
<dbReference type="AlphaFoldDB" id="A0A9X4H259"/>
<evidence type="ECO:0000256" key="6">
    <source>
        <dbReference type="SAM" id="Phobius"/>
    </source>
</evidence>
<evidence type="ECO:0000259" key="7">
    <source>
        <dbReference type="Pfam" id="PF08334"/>
    </source>
</evidence>
<dbReference type="Pfam" id="PF08334">
    <property type="entry name" value="T2SSG"/>
    <property type="match status" value="1"/>
</dbReference>
<dbReference type="EMBL" id="JAKOAV010000016">
    <property type="protein sequence ID" value="MDF9408610.1"/>
    <property type="molecule type" value="Genomic_DNA"/>
</dbReference>
<evidence type="ECO:0000256" key="5">
    <source>
        <dbReference type="ARBA" id="ARBA00023136"/>
    </source>
</evidence>
<dbReference type="PANTHER" id="PTHR30093:SF44">
    <property type="entry name" value="TYPE II SECRETION SYSTEM CORE PROTEIN G"/>
    <property type="match status" value="1"/>
</dbReference>
<name>A0A9X4H259_9FIRM</name>
<dbReference type="SUPFAM" id="SSF54523">
    <property type="entry name" value="Pili subunits"/>
    <property type="match status" value="1"/>
</dbReference>
<keyword evidence="4 6" id="KW-1133">Transmembrane helix</keyword>
<comment type="subcellular location">
    <subcellularLocation>
        <location evidence="1">Membrane</location>
        <topology evidence="1">Single-pass membrane protein</topology>
    </subcellularLocation>
</comment>
<comment type="caution">
    <text evidence="8">The sequence shown here is derived from an EMBL/GenBank/DDBJ whole genome shotgun (WGS) entry which is preliminary data.</text>
</comment>
<dbReference type="NCBIfam" id="TIGR02532">
    <property type="entry name" value="IV_pilin_GFxxxE"/>
    <property type="match status" value="1"/>
</dbReference>
<keyword evidence="9" id="KW-1185">Reference proteome</keyword>
<feature type="domain" description="Type II secretion system protein GspG C-terminal" evidence="7">
    <location>
        <begin position="38"/>
        <end position="130"/>
    </location>
</feature>
<evidence type="ECO:0000256" key="2">
    <source>
        <dbReference type="ARBA" id="ARBA00022481"/>
    </source>
</evidence>
<organism evidence="8 9">
    <name type="scientific">Pelotomaculum isophthalicicum JI</name>
    <dbReference type="NCBI Taxonomy" id="947010"/>
    <lineage>
        <taxon>Bacteria</taxon>
        <taxon>Bacillati</taxon>
        <taxon>Bacillota</taxon>
        <taxon>Clostridia</taxon>
        <taxon>Eubacteriales</taxon>
        <taxon>Desulfotomaculaceae</taxon>
        <taxon>Pelotomaculum</taxon>
    </lineage>
</organism>
<evidence type="ECO:0000313" key="9">
    <source>
        <dbReference type="Proteomes" id="UP001154312"/>
    </source>
</evidence>
<dbReference type="Proteomes" id="UP001154312">
    <property type="component" value="Unassembled WGS sequence"/>
</dbReference>
<dbReference type="GO" id="GO:0015627">
    <property type="term" value="C:type II protein secretion system complex"/>
    <property type="evidence" value="ECO:0007669"/>
    <property type="project" value="InterPro"/>
</dbReference>
<dbReference type="InterPro" id="IPR000983">
    <property type="entry name" value="Bac_GSPG_pilin"/>
</dbReference>